<sequence>MTDSHFPDKDTILAFIRSSTTPVGKREIARAFKLSGSAAREMLKEVLRDLEAEGTVERGRNKRMAPPQSLPAVAVLLVTGVDADGEVSARPLTWNREGNPPRIFVLPEKRSRGEEKPLAVGDTLLAKLARINDRLYEARVIRRIDGEREGRILGVYRPSADGGRIHPTDRRHKTEFLVLPPNRGDAEAGDLVFADILPAGRAGQPQARVVERLGSTDEPRAFSLIAIHAHGIPTVFPHAALREAELAAVPALMQREDLRDLPLVTIDGADARDFDDAVWAEQDSAPENPEGWHLIVAIADVSYYVRPGSALDRTAYERGNSVYFPDRVVPMLPEALSNGLCSLKPGEDRACLAFHLWIDRNGVLIRHRLIRGLMRSAARLTYEQVQDCHDGRPDEAAASLADTVIAPLFGAYARLAAARAKRGTLELDLPERRVHIDERGRVAEIAKRERHDSHRLIEEFMIAANVAAAEVLEGRTMPGLYRIHDRPAMDKMETLRSFLAEIGHPLGKSVDLTPGHFTRILRKVEGTSHAPLVSEVILRAQAQATYSPDNIGHFGLALRRYAHFTSPIRRYADLIVHRALIRTLGLGVGGLDDETLGRLAEIGEHLSGTERRAAAAERDAVDRYTAAFLADRVGERFSGRISGVSRFGLFVRLDESGADGLVPASSLPDDKYDHDEAAHALVGQRGGRTYRLSSPVKVVLVEADPVSGSTLFRLADSA</sequence>
<accession>A0ABS1F2Q9</accession>
<dbReference type="SMART" id="SM00316">
    <property type="entry name" value="S1"/>
    <property type="match status" value="1"/>
</dbReference>
<dbReference type="NCBIfam" id="TIGR00358">
    <property type="entry name" value="3_prime_RNase"/>
    <property type="match status" value="1"/>
</dbReference>
<evidence type="ECO:0000256" key="6">
    <source>
        <dbReference type="ARBA" id="ARBA00022884"/>
    </source>
</evidence>
<dbReference type="CDD" id="cd04471">
    <property type="entry name" value="S1_RNase_R"/>
    <property type="match status" value="1"/>
</dbReference>
<dbReference type="PANTHER" id="PTHR23355:SF9">
    <property type="entry name" value="DIS3-LIKE EXONUCLEASE 2"/>
    <property type="match status" value="1"/>
</dbReference>
<comment type="caution">
    <text evidence="9">The sequence shown here is derived from an EMBL/GenBank/DDBJ whole genome shotgun (WGS) entry which is preliminary data.</text>
</comment>
<keyword evidence="6 7" id="KW-0694">RNA-binding</keyword>
<dbReference type="NCBIfam" id="TIGR02063">
    <property type="entry name" value="RNase_R"/>
    <property type="match status" value="1"/>
</dbReference>
<evidence type="ECO:0000259" key="8">
    <source>
        <dbReference type="PROSITE" id="PS50126"/>
    </source>
</evidence>
<evidence type="ECO:0000313" key="9">
    <source>
        <dbReference type="EMBL" id="MBK1837675.1"/>
    </source>
</evidence>
<keyword evidence="5 7" id="KW-0269">Exonuclease</keyword>
<dbReference type="Pfam" id="PF00575">
    <property type="entry name" value="S1"/>
    <property type="match status" value="1"/>
</dbReference>
<dbReference type="InterPro" id="IPR022966">
    <property type="entry name" value="RNase_II/R_CS"/>
</dbReference>
<dbReference type="InterPro" id="IPR012340">
    <property type="entry name" value="NA-bd_OB-fold"/>
</dbReference>
<evidence type="ECO:0000256" key="3">
    <source>
        <dbReference type="ARBA" id="ARBA00022722"/>
    </source>
</evidence>
<comment type="function">
    <text evidence="7">3'-5' exoribonuclease that releases 5'-nucleoside monophosphates and is involved in maturation of structured RNAs.</text>
</comment>
<dbReference type="Gene3D" id="2.40.50.140">
    <property type="entry name" value="Nucleic acid-binding proteins"/>
    <property type="match status" value="1"/>
</dbReference>
<dbReference type="PROSITE" id="PS01175">
    <property type="entry name" value="RIBONUCLEASE_II"/>
    <property type="match status" value="1"/>
</dbReference>
<dbReference type="HAMAP" id="MF_01895">
    <property type="entry name" value="RNase_R"/>
    <property type="match status" value="1"/>
</dbReference>
<reference evidence="10" key="1">
    <citation type="submission" date="2021-01" db="EMBL/GenBank/DDBJ databases">
        <title>Genome public.</title>
        <authorList>
            <person name="Liu C."/>
            <person name="Sun Q."/>
        </authorList>
    </citation>
    <scope>NUCLEOTIDE SEQUENCE [LARGE SCALE GENOMIC DNA]</scope>
    <source>
        <strain evidence="10">YIM B02556</strain>
    </source>
</reference>
<evidence type="ECO:0000256" key="7">
    <source>
        <dbReference type="HAMAP-Rule" id="MF_01895"/>
    </source>
</evidence>
<dbReference type="RefSeq" id="WP_200192476.1">
    <property type="nucleotide sequence ID" value="NZ_JAENHM010000030.1"/>
</dbReference>
<dbReference type="InterPro" id="IPR011805">
    <property type="entry name" value="RNase_R"/>
</dbReference>
<dbReference type="SMART" id="SM00955">
    <property type="entry name" value="RNB"/>
    <property type="match status" value="1"/>
</dbReference>
<evidence type="ECO:0000256" key="4">
    <source>
        <dbReference type="ARBA" id="ARBA00022801"/>
    </source>
</evidence>
<evidence type="ECO:0000256" key="2">
    <source>
        <dbReference type="ARBA" id="ARBA00022490"/>
    </source>
</evidence>
<dbReference type="PANTHER" id="PTHR23355">
    <property type="entry name" value="RIBONUCLEASE"/>
    <property type="match status" value="1"/>
</dbReference>
<dbReference type="EMBL" id="JAENHM010000030">
    <property type="protein sequence ID" value="MBK1837675.1"/>
    <property type="molecule type" value="Genomic_DNA"/>
</dbReference>
<dbReference type="InterPro" id="IPR040476">
    <property type="entry name" value="CSD2"/>
</dbReference>
<dbReference type="InterPro" id="IPR050180">
    <property type="entry name" value="RNR_Ribonuclease"/>
</dbReference>
<evidence type="ECO:0000313" key="10">
    <source>
        <dbReference type="Proteomes" id="UP000652760"/>
    </source>
</evidence>
<comment type="similarity">
    <text evidence="7">Belongs to the RNR ribonuclease family. RNase R subfamily.</text>
</comment>
<keyword evidence="2 7" id="KW-0963">Cytoplasm</keyword>
<gene>
    <name evidence="7 9" type="primary">rnr</name>
    <name evidence="9" type="ORF">JHL17_09630</name>
</gene>
<protein>
    <recommendedName>
        <fullName evidence="7">Ribonuclease R</fullName>
        <shortName evidence="7">RNase R</shortName>
        <ecNumber evidence="7">3.1.13.1</ecNumber>
    </recommendedName>
</protein>
<comment type="subcellular location">
    <subcellularLocation>
        <location evidence="7">Cytoplasm</location>
    </subcellularLocation>
</comment>
<dbReference type="InterPro" id="IPR001900">
    <property type="entry name" value="RNase_II/R"/>
</dbReference>
<name>A0ABS1F2Q9_9PROT</name>
<dbReference type="InterPro" id="IPR036388">
    <property type="entry name" value="WH-like_DNA-bd_sf"/>
</dbReference>
<dbReference type="Pfam" id="PF17876">
    <property type="entry name" value="CSD2"/>
    <property type="match status" value="1"/>
</dbReference>
<dbReference type="Pfam" id="PF00773">
    <property type="entry name" value="RNB"/>
    <property type="match status" value="1"/>
</dbReference>
<keyword evidence="10" id="KW-1185">Reference proteome</keyword>
<dbReference type="PROSITE" id="PS50126">
    <property type="entry name" value="S1"/>
    <property type="match status" value="1"/>
</dbReference>
<comment type="catalytic activity">
    <reaction evidence="1 7">
        <text>Exonucleolytic cleavage in the 3'- to 5'-direction to yield nucleoside 5'-phosphates.</text>
        <dbReference type="EC" id="3.1.13.1"/>
    </reaction>
</comment>
<dbReference type="SUPFAM" id="SSF50249">
    <property type="entry name" value="Nucleic acid-binding proteins"/>
    <property type="match status" value="2"/>
</dbReference>
<dbReference type="EC" id="3.1.13.1" evidence="7"/>
<dbReference type="Proteomes" id="UP000652760">
    <property type="component" value="Unassembled WGS sequence"/>
</dbReference>
<dbReference type="InterPro" id="IPR003029">
    <property type="entry name" value="S1_domain"/>
</dbReference>
<proteinExistence type="inferred from homology"/>
<evidence type="ECO:0000256" key="5">
    <source>
        <dbReference type="ARBA" id="ARBA00022839"/>
    </source>
</evidence>
<organism evidence="9 10">
    <name type="scientific">Azospirillum endophyticum</name>
    <dbReference type="NCBI Taxonomy" id="2800326"/>
    <lineage>
        <taxon>Bacteria</taxon>
        <taxon>Pseudomonadati</taxon>
        <taxon>Pseudomonadota</taxon>
        <taxon>Alphaproteobacteria</taxon>
        <taxon>Rhodospirillales</taxon>
        <taxon>Azospirillaceae</taxon>
        <taxon>Azospirillum</taxon>
    </lineage>
</organism>
<keyword evidence="3 7" id="KW-0540">Nuclease</keyword>
<keyword evidence="4 7" id="KW-0378">Hydrolase</keyword>
<feature type="domain" description="S1 motif" evidence="8">
    <location>
        <begin position="634"/>
        <end position="715"/>
    </location>
</feature>
<dbReference type="InterPro" id="IPR004476">
    <property type="entry name" value="RNase_II/RNase_R"/>
</dbReference>
<evidence type="ECO:0000256" key="1">
    <source>
        <dbReference type="ARBA" id="ARBA00001849"/>
    </source>
</evidence>
<dbReference type="Gene3D" id="1.10.10.10">
    <property type="entry name" value="Winged helix-like DNA-binding domain superfamily/Winged helix DNA-binding domain"/>
    <property type="match status" value="1"/>
</dbReference>